<protein>
    <recommendedName>
        <fullName evidence="2">CRAL-TRIO domain-containing protein</fullName>
    </recommendedName>
</protein>
<dbReference type="Proteomes" id="UP000812966">
    <property type="component" value="Unassembled WGS sequence"/>
</dbReference>
<evidence type="ECO:0000256" key="1">
    <source>
        <dbReference type="SAM" id="MobiDB-lite"/>
    </source>
</evidence>
<dbReference type="SUPFAM" id="SSF52087">
    <property type="entry name" value="CRAL/TRIO domain"/>
    <property type="match status" value="1"/>
</dbReference>
<feature type="compositionally biased region" description="Acidic residues" evidence="1">
    <location>
        <begin position="385"/>
        <end position="397"/>
    </location>
</feature>
<sequence>MIPPNSNPLTYPTPTQIASSSTTPPLLLAQANICIKTNRTFRERRDEVEQLQKRCTAASLEKGVVDGWSDEVKRGVSGWVDDIEVSWRCLRRAVWDQEKAFRMVMDSLDVILSNSLLTPLIPRTIYPPPSGQPPLFTLLPYPAHTDPLDRPIAVLSLRSLRKEPTKEGKDRVKQWAWWCAEMTRRCLKEVDEVRRGRGEEGEQQRVTGCVMMVDFKNAGFKNIDLDIVPHLLAILQTTYPGLFSTIYLLNHSWTHASLWTVVKRLVPKSVLDRVRFLEKGDLEQVMQLDKIPQALGGKSGYDVAAHPEEAIDRYSRESTGHGHSFRERESSDGPTSSSGGTRAARGKDDSPHEQQEEEEGRHEKLVGRKPSLGVIAPTPVSERSEEFDVSDSEEESDAALQVDRMRGFELHLSPDRVKRPSFSSSSSSTKIADQTLSTTTTTTMVSGSGSGSLHRFPSSSRSITGESPKIQMRVTGWPRLSFDSASERSYSASLQEHHSRRLSETRVAAEKIRAKELLLKELRADENGDGDDESTTGRRKKRFTIGPAVRSRSVDETVLQAARAEGTVRKTGLAISAYDRMKNPMFGYPAVHVSVAPPETVAIDPQGLEISSATGSHPSVMYASQPAQTIVPMYGRRRKRDLVKTLFLLGILRIVGLRDWFISFTGELGRLFWGLLYIRRWVSSMSGLEAHERGRSGMYARGRRDVPLTPTSGLNRQLELSTSKEAVNPTVRRGNALVSQDDWMWLFLSLLVVRDGWGRIIVNAWESTRKGLRAVTGRSR</sequence>
<dbReference type="PROSITE" id="PS50191">
    <property type="entry name" value="CRAL_TRIO"/>
    <property type="match status" value="1"/>
</dbReference>
<feature type="compositionally biased region" description="Basic and acidic residues" evidence="1">
    <location>
        <begin position="312"/>
        <end position="331"/>
    </location>
</feature>
<reference evidence="3" key="1">
    <citation type="submission" date="2020-04" db="EMBL/GenBank/DDBJ databases">
        <title>Analysis of mating type loci in Filobasidium floriforme.</title>
        <authorList>
            <person name="Nowrousian M."/>
        </authorList>
    </citation>
    <scope>NUCLEOTIDE SEQUENCE</scope>
    <source>
        <strain evidence="3">CBS 6242</strain>
    </source>
</reference>
<dbReference type="Gene3D" id="3.40.525.10">
    <property type="entry name" value="CRAL-TRIO lipid binding domain"/>
    <property type="match status" value="1"/>
</dbReference>
<evidence type="ECO:0000313" key="3">
    <source>
        <dbReference type="EMBL" id="KAG7535871.1"/>
    </source>
</evidence>
<accession>A0A8K0NQN2</accession>
<feature type="compositionally biased region" description="Basic and acidic residues" evidence="1">
    <location>
        <begin position="403"/>
        <end position="418"/>
    </location>
</feature>
<dbReference type="EMBL" id="JABELV010000068">
    <property type="protein sequence ID" value="KAG7535871.1"/>
    <property type="molecule type" value="Genomic_DNA"/>
</dbReference>
<feature type="compositionally biased region" description="Low complexity" evidence="1">
    <location>
        <begin position="435"/>
        <end position="447"/>
    </location>
</feature>
<dbReference type="InterPro" id="IPR001251">
    <property type="entry name" value="CRAL-TRIO_dom"/>
</dbReference>
<name>A0A8K0NQN2_9TREE</name>
<organism evidence="3 4">
    <name type="scientific">Filobasidium floriforme</name>
    <dbReference type="NCBI Taxonomy" id="5210"/>
    <lineage>
        <taxon>Eukaryota</taxon>
        <taxon>Fungi</taxon>
        <taxon>Dikarya</taxon>
        <taxon>Basidiomycota</taxon>
        <taxon>Agaricomycotina</taxon>
        <taxon>Tremellomycetes</taxon>
        <taxon>Filobasidiales</taxon>
        <taxon>Filobasidiaceae</taxon>
        <taxon>Filobasidium</taxon>
    </lineage>
</organism>
<keyword evidence="4" id="KW-1185">Reference proteome</keyword>
<dbReference type="InterPro" id="IPR036865">
    <property type="entry name" value="CRAL-TRIO_dom_sf"/>
</dbReference>
<dbReference type="AlphaFoldDB" id="A0A8K0NQN2"/>
<proteinExistence type="predicted"/>
<evidence type="ECO:0000259" key="2">
    <source>
        <dbReference type="PROSITE" id="PS50191"/>
    </source>
</evidence>
<feature type="compositionally biased region" description="Low complexity" evidence="1">
    <location>
        <begin position="332"/>
        <end position="341"/>
    </location>
</feature>
<dbReference type="InterPro" id="IPR052432">
    <property type="entry name" value="PITP/CRAL-TRIO"/>
</dbReference>
<dbReference type="Pfam" id="PF00650">
    <property type="entry name" value="CRAL_TRIO"/>
    <property type="match status" value="1"/>
</dbReference>
<feature type="compositionally biased region" description="Basic and acidic residues" evidence="1">
    <location>
        <begin position="345"/>
        <end position="366"/>
    </location>
</feature>
<feature type="region of interest" description="Disordered" evidence="1">
    <location>
        <begin position="312"/>
        <end position="470"/>
    </location>
</feature>
<dbReference type="PANTHER" id="PTHR46590:SF4">
    <property type="entry name" value="CRAL-TRIO DOMAIN-CONTAINING PROTEIN"/>
    <property type="match status" value="1"/>
</dbReference>
<feature type="domain" description="CRAL-TRIO" evidence="2">
    <location>
        <begin position="138"/>
        <end position="303"/>
    </location>
</feature>
<dbReference type="CDD" id="cd00170">
    <property type="entry name" value="SEC14"/>
    <property type="match status" value="1"/>
</dbReference>
<dbReference type="PANTHER" id="PTHR46590">
    <property type="entry name" value="PHOSPHATIDYLINOSITOL TRANSFER PROTEIN CSR1-RELATED"/>
    <property type="match status" value="1"/>
</dbReference>
<gene>
    <name evidence="3" type="ORF">FFLO_03617</name>
</gene>
<comment type="caution">
    <text evidence="3">The sequence shown here is derived from an EMBL/GenBank/DDBJ whole genome shotgun (WGS) entry which is preliminary data.</text>
</comment>
<evidence type="ECO:0000313" key="4">
    <source>
        <dbReference type="Proteomes" id="UP000812966"/>
    </source>
</evidence>